<evidence type="ECO:0000256" key="5">
    <source>
        <dbReference type="ARBA" id="ARBA00039114"/>
    </source>
</evidence>
<evidence type="ECO:0000256" key="10">
    <source>
        <dbReference type="ARBA" id="ARBA00051823"/>
    </source>
</evidence>
<protein>
    <recommendedName>
        <fullName evidence="5">aralkylamine N-acetyltransferase</fullName>
        <ecNumber evidence="5">2.3.1.87</ecNumber>
    </recommendedName>
</protein>
<organism evidence="15 16">
    <name type="scientific">Laodelphax striatellus</name>
    <name type="common">Small brown planthopper</name>
    <name type="synonym">Delphax striatella</name>
    <dbReference type="NCBI Taxonomy" id="195883"/>
    <lineage>
        <taxon>Eukaryota</taxon>
        <taxon>Metazoa</taxon>
        <taxon>Ecdysozoa</taxon>
        <taxon>Arthropoda</taxon>
        <taxon>Hexapoda</taxon>
        <taxon>Insecta</taxon>
        <taxon>Pterygota</taxon>
        <taxon>Neoptera</taxon>
        <taxon>Paraneoptera</taxon>
        <taxon>Hemiptera</taxon>
        <taxon>Auchenorrhyncha</taxon>
        <taxon>Fulgoroidea</taxon>
        <taxon>Delphacidae</taxon>
        <taxon>Criomorphinae</taxon>
        <taxon>Laodelphax</taxon>
    </lineage>
</organism>
<comment type="caution">
    <text evidence="15">The sequence shown here is derived from an EMBL/GenBank/DDBJ whole genome shotgun (WGS) entry which is preliminary data.</text>
</comment>
<dbReference type="InterPro" id="IPR016181">
    <property type="entry name" value="Acyl_CoA_acyltransferase"/>
</dbReference>
<dbReference type="STRING" id="195883.A0A482WQ27"/>
<dbReference type="EC" id="2.3.1.87" evidence="5"/>
<dbReference type="SMR" id="A0A482WQ27"/>
<dbReference type="CDD" id="cd04301">
    <property type="entry name" value="NAT_SF"/>
    <property type="match status" value="1"/>
</dbReference>
<dbReference type="PANTHER" id="PTHR20905">
    <property type="entry name" value="N-ACETYLTRANSFERASE-RELATED"/>
    <property type="match status" value="1"/>
</dbReference>
<evidence type="ECO:0000256" key="1">
    <source>
        <dbReference type="ARBA" id="ARBA00022679"/>
    </source>
</evidence>
<dbReference type="Pfam" id="PF00583">
    <property type="entry name" value="Acetyltransf_1"/>
    <property type="match status" value="1"/>
</dbReference>
<reference evidence="15 16" key="1">
    <citation type="journal article" date="2017" name="Gigascience">
        <title>Genome sequence of the small brown planthopper, Laodelphax striatellus.</title>
        <authorList>
            <person name="Zhu J."/>
            <person name="Jiang F."/>
            <person name="Wang X."/>
            <person name="Yang P."/>
            <person name="Bao Y."/>
            <person name="Zhao W."/>
            <person name="Wang W."/>
            <person name="Lu H."/>
            <person name="Wang Q."/>
            <person name="Cui N."/>
            <person name="Li J."/>
            <person name="Chen X."/>
            <person name="Luo L."/>
            <person name="Yu J."/>
            <person name="Kang L."/>
            <person name="Cui F."/>
        </authorList>
    </citation>
    <scope>NUCLEOTIDE SEQUENCE [LARGE SCALE GENOMIC DNA]</scope>
    <source>
        <strain evidence="15">Lst14</strain>
    </source>
</reference>
<comment type="catalytic activity">
    <reaction evidence="8">
        <text>serotonin + (5Z,8Z,11Z,14Z)-eicosatetraenoyl-CoA = N-[(5Z,8Z,11Z,14Z)-eicosatetraenoyl]-serotonin + CoA + H(+)</text>
        <dbReference type="Rhea" id="RHEA:51396"/>
        <dbReference type="ChEBI" id="CHEBI:15378"/>
        <dbReference type="ChEBI" id="CHEBI:57287"/>
        <dbReference type="ChEBI" id="CHEBI:57368"/>
        <dbReference type="ChEBI" id="CHEBI:132255"/>
        <dbReference type="ChEBI" id="CHEBI:350546"/>
    </reaction>
    <physiologicalReaction direction="left-to-right" evidence="8">
        <dbReference type="Rhea" id="RHEA:51397"/>
    </physiologicalReaction>
</comment>
<comment type="catalytic activity">
    <reaction evidence="10">
        <text>serotonin + (9Z)-octadecenoyl-CoA = N-(9Z-octadecenoyl)-serotonin + CoA + H(+)</text>
        <dbReference type="Rhea" id="RHEA:51392"/>
        <dbReference type="ChEBI" id="CHEBI:15378"/>
        <dbReference type="ChEBI" id="CHEBI:57287"/>
        <dbReference type="ChEBI" id="CHEBI:57387"/>
        <dbReference type="ChEBI" id="CHEBI:134064"/>
        <dbReference type="ChEBI" id="CHEBI:350546"/>
    </reaction>
    <physiologicalReaction direction="left-to-right" evidence="10">
        <dbReference type="Rhea" id="RHEA:51393"/>
    </physiologicalReaction>
</comment>
<dbReference type="OrthoDB" id="2115692at2759"/>
<dbReference type="GO" id="GO:0004059">
    <property type="term" value="F:aralkylamine N-acetyltransferase activity"/>
    <property type="evidence" value="ECO:0007669"/>
    <property type="project" value="UniProtKB-EC"/>
</dbReference>
<dbReference type="EMBL" id="QKKF02028001">
    <property type="protein sequence ID" value="RZF35578.1"/>
    <property type="molecule type" value="Genomic_DNA"/>
</dbReference>
<name>A0A482WQ27_LAOST</name>
<evidence type="ECO:0000256" key="3">
    <source>
        <dbReference type="ARBA" id="ARBA00037926"/>
    </source>
</evidence>
<evidence type="ECO:0000259" key="14">
    <source>
        <dbReference type="Pfam" id="PF00583"/>
    </source>
</evidence>
<evidence type="ECO:0000256" key="13">
    <source>
        <dbReference type="ARBA" id="ARBA00052491"/>
    </source>
</evidence>
<feature type="domain" description="N-acetyltransferase" evidence="14">
    <location>
        <begin position="74"/>
        <end position="166"/>
    </location>
</feature>
<accession>A0A482WQ27</accession>
<keyword evidence="1" id="KW-0808">Transferase</keyword>
<gene>
    <name evidence="15" type="ORF">LSTR_LSTR005106</name>
</gene>
<comment type="catalytic activity">
    <reaction evidence="6">
        <text>dopamine + (9Z)-octadecenoyl-CoA = N-(9Z-octadecanoyl)-dopamine + CoA + H(+)</text>
        <dbReference type="Rhea" id="RHEA:51380"/>
        <dbReference type="ChEBI" id="CHEBI:15378"/>
        <dbReference type="ChEBI" id="CHEBI:31883"/>
        <dbReference type="ChEBI" id="CHEBI:57287"/>
        <dbReference type="ChEBI" id="CHEBI:57387"/>
        <dbReference type="ChEBI" id="CHEBI:59905"/>
    </reaction>
    <physiologicalReaction direction="left-to-right" evidence="6">
        <dbReference type="Rhea" id="RHEA:51381"/>
    </physiologicalReaction>
</comment>
<evidence type="ECO:0000256" key="8">
    <source>
        <dbReference type="ARBA" id="ARBA00051284"/>
    </source>
</evidence>
<dbReference type="PANTHER" id="PTHR20905:SF32">
    <property type="entry name" value="ARYLALKYLAMINE N-ACETYLTRANSFERASE-LIKE 7, ISOFORM A"/>
    <property type="match status" value="1"/>
</dbReference>
<dbReference type="SUPFAM" id="SSF55729">
    <property type="entry name" value="Acyl-CoA N-acyltransferases (Nat)"/>
    <property type="match status" value="1"/>
</dbReference>
<proteinExistence type="inferred from homology"/>
<evidence type="ECO:0000256" key="2">
    <source>
        <dbReference type="ARBA" id="ARBA00023315"/>
    </source>
</evidence>
<evidence type="ECO:0000313" key="15">
    <source>
        <dbReference type="EMBL" id="RZF35578.1"/>
    </source>
</evidence>
<dbReference type="InParanoid" id="A0A482WQ27"/>
<comment type="similarity">
    <text evidence="4">Belongs to the acetyltransferase family. AANAT subfamily.</text>
</comment>
<keyword evidence="16" id="KW-1185">Reference proteome</keyword>
<evidence type="ECO:0000256" key="12">
    <source>
        <dbReference type="ARBA" id="ARBA00052335"/>
    </source>
</evidence>
<evidence type="ECO:0000313" key="16">
    <source>
        <dbReference type="Proteomes" id="UP000291343"/>
    </source>
</evidence>
<comment type="catalytic activity">
    <reaction evidence="12">
        <text>dopamine + hexadecanoyl-CoA = N-hexadecanoyl-dopamine + CoA + H(+)</text>
        <dbReference type="Rhea" id="RHEA:51376"/>
        <dbReference type="ChEBI" id="CHEBI:15378"/>
        <dbReference type="ChEBI" id="CHEBI:57287"/>
        <dbReference type="ChEBI" id="CHEBI:57379"/>
        <dbReference type="ChEBI" id="CHEBI:59905"/>
        <dbReference type="ChEBI" id="CHEBI:134058"/>
    </reaction>
    <physiologicalReaction direction="left-to-right" evidence="12">
        <dbReference type="Rhea" id="RHEA:51377"/>
    </physiologicalReaction>
</comment>
<evidence type="ECO:0000256" key="4">
    <source>
        <dbReference type="ARBA" id="ARBA00038182"/>
    </source>
</evidence>
<keyword evidence="2" id="KW-0012">Acyltransferase</keyword>
<evidence type="ECO:0000256" key="7">
    <source>
        <dbReference type="ARBA" id="ARBA00050849"/>
    </source>
</evidence>
<evidence type="ECO:0000256" key="11">
    <source>
        <dbReference type="ARBA" id="ARBA00052178"/>
    </source>
</evidence>
<comment type="catalytic activity">
    <reaction evidence="13">
        <text>serotonin + acetyl-CoA = N-acetylserotonin + CoA + H(+)</text>
        <dbReference type="Rhea" id="RHEA:25217"/>
        <dbReference type="ChEBI" id="CHEBI:15378"/>
        <dbReference type="ChEBI" id="CHEBI:17697"/>
        <dbReference type="ChEBI" id="CHEBI:57287"/>
        <dbReference type="ChEBI" id="CHEBI:57288"/>
        <dbReference type="ChEBI" id="CHEBI:350546"/>
        <dbReference type="EC" id="2.3.1.87"/>
    </reaction>
    <physiologicalReaction direction="left-to-right" evidence="13">
        <dbReference type="Rhea" id="RHEA:25218"/>
    </physiologicalReaction>
</comment>
<dbReference type="Proteomes" id="UP000291343">
    <property type="component" value="Unassembled WGS sequence"/>
</dbReference>
<dbReference type="InterPro" id="IPR000182">
    <property type="entry name" value="GNAT_dom"/>
</dbReference>
<dbReference type="FunFam" id="3.40.630.30:FF:000046">
    <property type="entry name" value="Dopamine N-acetyltransferase"/>
    <property type="match status" value="1"/>
</dbReference>
<comment type="pathway">
    <text evidence="3">Aromatic compound metabolism; melatonin biosynthesis; melatonin from serotonin: step 1/2.</text>
</comment>
<evidence type="ECO:0000256" key="9">
    <source>
        <dbReference type="ARBA" id="ARBA00051711"/>
    </source>
</evidence>
<comment type="catalytic activity">
    <reaction evidence="11">
        <text>serotonin + hexadecanoyl-CoA = N-hexadecanoyl-serotonin + CoA + H(+)</text>
        <dbReference type="Rhea" id="RHEA:51384"/>
        <dbReference type="ChEBI" id="CHEBI:15378"/>
        <dbReference type="ChEBI" id="CHEBI:57287"/>
        <dbReference type="ChEBI" id="CHEBI:57379"/>
        <dbReference type="ChEBI" id="CHEBI:134059"/>
        <dbReference type="ChEBI" id="CHEBI:350546"/>
    </reaction>
    <physiologicalReaction direction="left-to-right" evidence="11">
        <dbReference type="Rhea" id="RHEA:51385"/>
    </physiologicalReaction>
</comment>
<dbReference type="AlphaFoldDB" id="A0A482WQ27"/>
<dbReference type="Gene3D" id="3.40.630.30">
    <property type="match status" value="1"/>
</dbReference>
<comment type="catalytic activity">
    <reaction evidence="9">
        <text>dopamine + acetyl-CoA = N-acetyldopamine + CoA + H(+)</text>
        <dbReference type="Rhea" id="RHEA:51388"/>
        <dbReference type="ChEBI" id="CHEBI:15378"/>
        <dbReference type="ChEBI" id="CHEBI:57287"/>
        <dbReference type="ChEBI" id="CHEBI:57288"/>
        <dbReference type="ChEBI" id="CHEBI:59905"/>
        <dbReference type="ChEBI" id="CHEBI:125678"/>
    </reaction>
    <physiologicalReaction direction="left-to-right" evidence="9">
        <dbReference type="Rhea" id="RHEA:51389"/>
    </physiologicalReaction>
</comment>
<comment type="catalytic activity">
    <reaction evidence="7">
        <text>serotonin + octadecanoyl-CoA = N-octadecanoyl-serotonin + CoA + H(+)</text>
        <dbReference type="Rhea" id="RHEA:51400"/>
        <dbReference type="ChEBI" id="CHEBI:15378"/>
        <dbReference type="ChEBI" id="CHEBI:57287"/>
        <dbReference type="ChEBI" id="CHEBI:57394"/>
        <dbReference type="ChEBI" id="CHEBI:134065"/>
        <dbReference type="ChEBI" id="CHEBI:350546"/>
    </reaction>
    <physiologicalReaction direction="left-to-right" evidence="7">
        <dbReference type="Rhea" id="RHEA:51401"/>
    </physiologicalReaction>
</comment>
<sequence length="222" mass="24952">MSSNFEGIAFSTPVPEDRYHDVIVHLRHNFFADEPINKSVELCQPGEPHAELEEHSLSTLRDGLSVMALDTETGEVIGVALNGVQHMGDLNAAQEKLEKMTDGSFKQIFGLLYSLNQTLDLFSKYEVENIFECRILSVDSRFRGRGLAKELMRRSEEVAKDAGFKVFKEDATGLFSQKIAASLGHETVYQMEYSSYTNKEGDIIFNTPSPHNSLKIMVKLLQ</sequence>
<evidence type="ECO:0000256" key="6">
    <source>
        <dbReference type="ARBA" id="ARBA00050189"/>
    </source>
</evidence>